<keyword evidence="12" id="KW-0489">Methyltransferase</keyword>
<dbReference type="NCBIfam" id="TIGR00222">
    <property type="entry name" value="panB"/>
    <property type="match status" value="1"/>
</dbReference>
<accession>D0LJC1</accession>
<evidence type="ECO:0000256" key="7">
    <source>
        <dbReference type="HAMAP-Rule" id="MF_00156"/>
    </source>
</evidence>
<feature type="binding site" evidence="7 10">
    <location>
        <position position="118"/>
    </location>
    <ligand>
        <name>Mg(2+)</name>
        <dbReference type="ChEBI" id="CHEBI:18420"/>
    </ligand>
</feature>
<evidence type="ECO:0000256" key="1">
    <source>
        <dbReference type="ARBA" id="ARBA00005033"/>
    </source>
</evidence>
<comment type="similarity">
    <text evidence="2 7">Belongs to the PanB family.</text>
</comment>
<keyword evidence="13" id="KW-1185">Reference proteome</keyword>
<dbReference type="GO" id="GO:0015940">
    <property type="term" value="P:pantothenate biosynthetic process"/>
    <property type="evidence" value="ECO:0007669"/>
    <property type="project" value="UniProtKB-UniRule"/>
</dbReference>
<dbReference type="eggNOG" id="COG0413">
    <property type="taxonomic scope" value="Bacteria"/>
</dbReference>
<dbReference type="Gene3D" id="3.20.20.60">
    <property type="entry name" value="Phosphoenolpyruvate-binding domains"/>
    <property type="match status" value="1"/>
</dbReference>
<evidence type="ECO:0000256" key="10">
    <source>
        <dbReference type="PIRSR" id="PIRSR000388-3"/>
    </source>
</evidence>
<feature type="binding site" evidence="7 9">
    <location>
        <position position="86"/>
    </location>
    <ligand>
        <name>3-methyl-2-oxobutanoate</name>
        <dbReference type="ChEBI" id="CHEBI:11851"/>
    </ligand>
</feature>
<dbReference type="GO" id="GO:0005737">
    <property type="term" value="C:cytoplasm"/>
    <property type="evidence" value="ECO:0007669"/>
    <property type="project" value="UniProtKB-SubCell"/>
</dbReference>
<dbReference type="GO" id="GO:0000287">
    <property type="term" value="F:magnesium ion binding"/>
    <property type="evidence" value="ECO:0007669"/>
    <property type="project" value="TreeGrafter"/>
</dbReference>
<dbReference type="Pfam" id="PF02548">
    <property type="entry name" value="Pantoate_transf"/>
    <property type="match status" value="1"/>
</dbReference>
<comment type="catalytic activity">
    <reaction evidence="7">
        <text>(6R)-5,10-methylene-5,6,7,8-tetrahydrofolate + 3-methyl-2-oxobutanoate + H2O = 2-dehydropantoate + (6S)-5,6,7,8-tetrahydrofolate</text>
        <dbReference type="Rhea" id="RHEA:11824"/>
        <dbReference type="ChEBI" id="CHEBI:11561"/>
        <dbReference type="ChEBI" id="CHEBI:11851"/>
        <dbReference type="ChEBI" id="CHEBI:15377"/>
        <dbReference type="ChEBI" id="CHEBI:15636"/>
        <dbReference type="ChEBI" id="CHEBI:57453"/>
        <dbReference type="EC" id="2.1.2.11"/>
    </reaction>
</comment>
<evidence type="ECO:0000256" key="2">
    <source>
        <dbReference type="ARBA" id="ARBA00008676"/>
    </source>
</evidence>
<feature type="compositionally biased region" description="Low complexity" evidence="11">
    <location>
        <begin position="271"/>
        <end position="293"/>
    </location>
</feature>
<dbReference type="HAMAP" id="MF_00156">
    <property type="entry name" value="PanB"/>
    <property type="match status" value="1"/>
</dbReference>
<reference evidence="12 13" key="1">
    <citation type="journal article" date="2010" name="Stand. Genomic Sci.">
        <title>Complete genome sequence of Haliangium ochraceum type strain (SMP-2).</title>
        <authorList>
            <consortium name="US DOE Joint Genome Institute (JGI-PGF)"/>
            <person name="Ivanova N."/>
            <person name="Daum C."/>
            <person name="Lang E."/>
            <person name="Abt B."/>
            <person name="Kopitz M."/>
            <person name="Saunders E."/>
            <person name="Lapidus A."/>
            <person name="Lucas S."/>
            <person name="Glavina Del Rio T."/>
            <person name="Nolan M."/>
            <person name="Tice H."/>
            <person name="Copeland A."/>
            <person name="Cheng J.F."/>
            <person name="Chen F."/>
            <person name="Bruce D."/>
            <person name="Goodwin L."/>
            <person name="Pitluck S."/>
            <person name="Mavromatis K."/>
            <person name="Pati A."/>
            <person name="Mikhailova N."/>
            <person name="Chen A."/>
            <person name="Palaniappan K."/>
            <person name="Land M."/>
            <person name="Hauser L."/>
            <person name="Chang Y.J."/>
            <person name="Jeffries C.D."/>
            <person name="Detter J.C."/>
            <person name="Brettin T."/>
            <person name="Rohde M."/>
            <person name="Goker M."/>
            <person name="Bristow J."/>
            <person name="Markowitz V."/>
            <person name="Eisen J.A."/>
            <person name="Hugenholtz P."/>
            <person name="Kyrpides N.C."/>
            <person name="Klenk H.P."/>
        </authorList>
    </citation>
    <scope>NUCLEOTIDE SEQUENCE [LARGE SCALE GENOMIC DNA]</scope>
    <source>
        <strain evidence="13">DSM 14365 / CIP 107738 / JCM 11303 / AJ 13395 / SMP-2</strain>
    </source>
</reference>
<dbReference type="CDD" id="cd06557">
    <property type="entry name" value="KPHMT-like"/>
    <property type="match status" value="1"/>
</dbReference>
<dbReference type="GO" id="GO:0003864">
    <property type="term" value="F:3-methyl-2-oxobutanoate hydroxymethyltransferase activity"/>
    <property type="evidence" value="ECO:0007669"/>
    <property type="project" value="UniProtKB-UniRule"/>
</dbReference>
<keyword evidence="7" id="KW-0963">Cytoplasm</keyword>
<feature type="binding site" evidence="7 9">
    <location>
        <begin position="47"/>
        <end position="48"/>
    </location>
    <ligand>
        <name>3-methyl-2-oxobutanoate</name>
        <dbReference type="ChEBI" id="CHEBI:11851"/>
    </ligand>
</feature>
<name>D0LJC1_HALO1</name>
<comment type="subunit">
    <text evidence="3 7">Homodecamer; pentamer of dimers.</text>
</comment>
<evidence type="ECO:0000313" key="12">
    <source>
        <dbReference type="EMBL" id="ACY14968.1"/>
    </source>
</evidence>
<dbReference type="InterPro" id="IPR040442">
    <property type="entry name" value="Pyrv_kinase-like_dom_sf"/>
</dbReference>
<dbReference type="InterPro" id="IPR015813">
    <property type="entry name" value="Pyrv/PenolPyrv_kinase-like_dom"/>
</dbReference>
<dbReference type="Proteomes" id="UP000001880">
    <property type="component" value="Chromosome"/>
</dbReference>
<keyword evidence="7 10" id="KW-0460">Magnesium</keyword>
<dbReference type="KEGG" id="hoh:Hoch_2431"/>
<comment type="cofactor">
    <cofactor evidence="7 10">
        <name>Mg(2+)</name>
        <dbReference type="ChEBI" id="CHEBI:18420"/>
    </cofactor>
    <text evidence="7 10">Binds 1 Mg(2+) ion per subunit.</text>
</comment>
<evidence type="ECO:0000256" key="8">
    <source>
        <dbReference type="PIRSR" id="PIRSR000388-1"/>
    </source>
</evidence>
<evidence type="ECO:0000256" key="6">
    <source>
        <dbReference type="ARBA" id="ARBA00056497"/>
    </source>
</evidence>
<keyword evidence="7 10" id="KW-0479">Metal-binding</keyword>
<protein>
    <recommendedName>
        <fullName evidence="7">3-methyl-2-oxobutanoate hydroxymethyltransferase</fullName>
        <ecNumber evidence="7">2.1.2.11</ecNumber>
    </recommendedName>
    <alternativeName>
        <fullName evidence="7">Ketopantoate hydroxymethyltransferase</fullName>
        <shortName evidence="7">KPHMT</shortName>
    </alternativeName>
</protein>
<dbReference type="PIRSF" id="PIRSF000388">
    <property type="entry name" value="Pantoate_hydroxy_MeTrfase"/>
    <property type="match status" value="1"/>
</dbReference>
<dbReference type="EMBL" id="CP001804">
    <property type="protein sequence ID" value="ACY14968.1"/>
    <property type="molecule type" value="Genomic_DNA"/>
</dbReference>
<evidence type="ECO:0000256" key="4">
    <source>
        <dbReference type="ARBA" id="ARBA00022655"/>
    </source>
</evidence>
<comment type="function">
    <text evidence="6 7">Catalyzes the reversible reaction in which hydroxymethyl group from 5,10-methylenetetrahydrofolate is transferred onto alpha-ketoisovalerate to form ketopantoate.</text>
</comment>
<dbReference type="EC" id="2.1.2.11" evidence="7"/>
<evidence type="ECO:0000256" key="5">
    <source>
        <dbReference type="ARBA" id="ARBA00022679"/>
    </source>
</evidence>
<evidence type="ECO:0000256" key="3">
    <source>
        <dbReference type="ARBA" id="ARBA00011424"/>
    </source>
</evidence>
<dbReference type="PANTHER" id="PTHR20881:SF0">
    <property type="entry name" value="3-METHYL-2-OXOBUTANOATE HYDROXYMETHYLTRANSFERASE"/>
    <property type="match status" value="1"/>
</dbReference>
<dbReference type="STRING" id="502025.Hoch_2431"/>
<dbReference type="OrthoDB" id="9781789at2"/>
<comment type="pathway">
    <text evidence="1 7">Cofactor biosynthesis; (R)-pantothenate biosynthesis; (R)-pantoate from 3-methyl-2-oxobutanoate: step 1/2.</text>
</comment>
<evidence type="ECO:0000313" key="13">
    <source>
        <dbReference type="Proteomes" id="UP000001880"/>
    </source>
</evidence>
<feature type="binding site" evidence="7 10">
    <location>
        <position position="47"/>
    </location>
    <ligand>
        <name>Mg(2+)</name>
        <dbReference type="ChEBI" id="CHEBI:18420"/>
    </ligand>
</feature>
<organism evidence="12 13">
    <name type="scientific">Haliangium ochraceum (strain DSM 14365 / JCM 11303 / SMP-2)</name>
    <dbReference type="NCBI Taxonomy" id="502025"/>
    <lineage>
        <taxon>Bacteria</taxon>
        <taxon>Pseudomonadati</taxon>
        <taxon>Myxococcota</taxon>
        <taxon>Polyangia</taxon>
        <taxon>Haliangiales</taxon>
        <taxon>Kofleriaceae</taxon>
        <taxon>Haliangium</taxon>
    </lineage>
</organism>
<gene>
    <name evidence="7" type="primary">panB</name>
    <name evidence="12" type="ordered locus">Hoch_2431</name>
</gene>
<evidence type="ECO:0000256" key="9">
    <source>
        <dbReference type="PIRSR" id="PIRSR000388-2"/>
    </source>
</evidence>
<comment type="subcellular location">
    <subcellularLocation>
        <location evidence="7">Cytoplasm</location>
    </subcellularLocation>
</comment>
<dbReference type="SUPFAM" id="SSF51621">
    <property type="entry name" value="Phosphoenolpyruvate/pyruvate domain"/>
    <property type="match status" value="1"/>
</dbReference>
<feature type="active site" description="Proton acceptor" evidence="7 8">
    <location>
        <position position="185"/>
    </location>
</feature>
<keyword evidence="4 7" id="KW-0566">Pantothenate biosynthesis</keyword>
<dbReference type="NCBIfam" id="NF001452">
    <property type="entry name" value="PRK00311.1"/>
    <property type="match status" value="1"/>
</dbReference>
<feature type="region of interest" description="Disordered" evidence="11">
    <location>
        <begin position="271"/>
        <end position="304"/>
    </location>
</feature>
<dbReference type="PANTHER" id="PTHR20881">
    <property type="entry name" value="3-METHYL-2-OXOBUTANOATE HYDROXYMETHYLTRANSFERASE"/>
    <property type="match status" value="1"/>
</dbReference>
<dbReference type="HOGENOM" id="CLU_036645_1_0_7"/>
<dbReference type="UniPathway" id="UPA00028">
    <property type="reaction ID" value="UER00003"/>
</dbReference>
<feature type="binding site" evidence="7 9">
    <location>
        <position position="116"/>
    </location>
    <ligand>
        <name>3-methyl-2-oxobutanoate</name>
        <dbReference type="ChEBI" id="CHEBI:11851"/>
    </ligand>
</feature>
<dbReference type="GO" id="GO:0032259">
    <property type="term" value="P:methylation"/>
    <property type="evidence" value="ECO:0007669"/>
    <property type="project" value="UniProtKB-KW"/>
</dbReference>
<dbReference type="RefSeq" id="WP_012827576.1">
    <property type="nucleotide sequence ID" value="NC_013440.1"/>
</dbReference>
<proteinExistence type="inferred from homology"/>
<dbReference type="FunFam" id="3.20.20.60:FF:000003">
    <property type="entry name" value="3-methyl-2-oxobutanoate hydroxymethyltransferase"/>
    <property type="match status" value="1"/>
</dbReference>
<dbReference type="AlphaFoldDB" id="D0LJC1"/>
<sequence>MTTKKVTIHTLQQKKASGDKIVMLTAYDATFARLLDESEIDILLVGDSLGMVVQGHETTLPVTLDEIIYHTRAVARGARRAQIVGDMPFMSYQAGIDSAVENAGRLVKEGGCHAVKLEGGAQHTELVRRLVSCGIPVMGHIGLTPQSFHQMGGFKVQGRGQGAAERLLADARALQDAGAYSLVLEGIPSEIAARITDVLDIPTIGIGAGPQCDGQVLVIYDLLGMIDTFKPKFVRRYDDLAERIRSATRAYADDVRSGSFPAERESFAMTARTAAKKPAATAEAAPAKQAPTKQSPDADSSAELGGLYASVSAAP</sequence>
<feature type="binding site" evidence="7 10">
    <location>
        <position position="86"/>
    </location>
    <ligand>
        <name>Mg(2+)</name>
        <dbReference type="ChEBI" id="CHEBI:18420"/>
    </ligand>
</feature>
<dbReference type="InterPro" id="IPR003700">
    <property type="entry name" value="Pantoate_hydroxy_MeTrfase"/>
</dbReference>
<evidence type="ECO:0000256" key="11">
    <source>
        <dbReference type="SAM" id="MobiDB-lite"/>
    </source>
</evidence>
<dbReference type="GO" id="GO:0008168">
    <property type="term" value="F:methyltransferase activity"/>
    <property type="evidence" value="ECO:0007669"/>
    <property type="project" value="UniProtKB-KW"/>
</dbReference>
<keyword evidence="5 7" id="KW-0808">Transferase</keyword>